<name>A0A976BCP1_9BURK</name>
<comment type="caution">
    <text evidence="2">The sequence shown here is derived from an EMBL/GenBank/DDBJ whole genome shotgun (WGS) entry which is preliminary data.</text>
</comment>
<dbReference type="Proteomes" id="UP000256862">
    <property type="component" value="Chromosome CO2235"/>
</dbReference>
<organism evidence="2 3">
    <name type="scientific">Cupriavidus oxalaticus</name>
    <dbReference type="NCBI Taxonomy" id="96344"/>
    <lineage>
        <taxon>Bacteria</taxon>
        <taxon>Pseudomonadati</taxon>
        <taxon>Pseudomonadota</taxon>
        <taxon>Betaproteobacteria</taxon>
        <taxon>Burkholderiales</taxon>
        <taxon>Burkholderiaceae</taxon>
        <taxon>Cupriavidus</taxon>
    </lineage>
</organism>
<dbReference type="InterPro" id="IPR028098">
    <property type="entry name" value="Glyco_trans_4-like_N"/>
</dbReference>
<dbReference type="SUPFAM" id="SSF53756">
    <property type="entry name" value="UDP-Glycosyltransferase/glycogen phosphorylase"/>
    <property type="match status" value="1"/>
</dbReference>
<dbReference type="Pfam" id="PF13692">
    <property type="entry name" value="Glyco_trans_1_4"/>
    <property type="match status" value="1"/>
</dbReference>
<gene>
    <name evidence="2" type="ORF">CO2235_200120</name>
</gene>
<feature type="domain" description="Glycosyltransferase subfamily 4-like N-terminal" evidence="1">
    <location>
        <begin position="45"/>
        <end position="198"/>
    </location>
</feature>
<dbReference type="PANTHER" id="PTHR45947:SF15">
    <property type="entry name" value="TEICHURONIC ACID BIOSYNTHESIS GLYCOSYLTRANSFERASE TUAC-RELATED"/>
    <property type="match status" value="1"/>
</dbReference>
<dbReference type="EMBL" id="OGUS01000121">
    <property type="protein sequence ID" value="SPC14264.1"/>
    <property type="molecule type" value="Genomic_DNA"/>
</dbReference>
<protein>
    <submittedName>
        <fullName evidence="2">Glycosyl transferase, group 1</fullName>
    </submittedName>
</protein>
<dbReference type="PANTHER" id="PTHR45947">
    <property type="entry name" value="SULFOQUINOVOSYL TRANSFERASE SQD2"/>
    <property type="match status" value="1"/>
</dbReference>
<dbReference type="Pfam" id="PF13439">
    <property type="entry name" value="Glyco_transf_4"/>
    <property type="match status" value="1"/>
</dbReference>
<dbReference type="AlphaFoldDB" id="A0A976BCP1"/>
<accession>A0A976BCP1</accession>
<reference evidence="2 3" key="1">
    <citation type="submission" date="2018-01" db="EMBL/GenBank/DDBJ databases">
        <authorList>
            <person name="Clerissi C."/>
        </authorList>
    </citation>
    <scope>NUCLEOTIDE SEQUENCE [LARGE SCALE GENOMIC DNA]</scope>
    <source>
        <strain evidence="2">Cupriavidus oxalaticus LMG 2235</strain>
    </source>
</reference>
<keyword evidence="2" id="KW-0808">Transferase</keyword>
<dbReference type="GO" id="GO:0016757">
    <property type="term" value="F:glycosyltransferase activity"/>
    <property type="evidence" value="ECO:0007669"/>
    <property type="project" value="UniProtKB-ARBA"/>
</dbReference>
<dbReference type="Gene3D" id="3.40.50.2000">
    <property type="entry name" value="Glycogen Phosphorylase B"/>
    <property type="match status" value="2"/>
</dbReference>
<sequence length="412" mass="43326">MLGGAGSADWGEDVADVGNGVWGKVTSSAIPRMRILLLCTGLKTGGAEQQVAGLAQAFVRDGHDVAIVSLTPGCEVTLPASATVVHLNMRKTVTSMVRALRQLNRFVKQWQPQVIHAHMVHANLLARMLAAVTAAPPVICTAHSAREGGRLRMLAYRLTDNRAALTTHVSEAGRQAMISAGAVAPERIRVMPNGIDTALFRPDPAQRQARRSALGVNANTRVVINVGRLVPEKAQHVLLEAIARLVRKADSAKSSADLRLFIVGEGPVRSALEASIGRLGLQGVVTLLGMRQDVPALLNAADVFALSSDIEGMPLVIGEALSSGCAVVATDAAGVAELLGNAGKIVPRGNAEALADALDRAMASGVGTYEEQTARRQRIVEKFSLEAVARQWVDCYAGLAGVTGNSIPKPPR</sequence>
<dbReference type="InterPro" id="IPR050194">
    <property type="entry name" value="Glycosyltransferase_grp1"/>
</dbReference>
<evidence type="ECO:0000259" key="1">
    <source>
        <dbReference type="Pfam" id="PF13439"/>
    </source>
</evidence>
<evidence type="ECO:0000313" key="3">
    <source>
        <dbReference type="Proteomes" id="UP000256862"/>
    </source>
</evidence>
<proteinExistence type="predicted"/>
<evidence type="ECO:0000313" key="2">
    <source>
        <dbReference type="EMBL" id="SPC14264.1"/>
    </source>
</evidence>